<proteinExistence type="predicted"/>
<name>A0A183M6L4_9TREM</name>
<dbReference type="Proteomes" id="UP000277204">
    <property type="component" value="Unassembled WGS sequence"/>
</dbReference>
<accession>A0A183M6L4</accession>
<organism evidence="1 2">
    <name type="scientific">Schistosoma margrebowiei</name>
    <dbReference type="NCBI Taxonomy" id="48269"/>
    <lineage>
        <taxon>Eukaryota</taxon>
        <taxon>Metazoa</taxon>
        <taxon>Spiralia</taxon>
        <taxon>Lophotrochozoa</taxon>
        <taxon>Platyhelminthes</taxon>
        <taxon>Trematoda</taxon>
        <taxon>Digenea</taxon>
        <taxon>Strigeidida</taxon>
        <taxon>Schistosomatoidea</taxon>
        <taxon>Schistosomatidae</taxon>
        <taxon>Schistosoma</taxon>
    </lineage>
</organism>
<dbReference type="EMBL" id="UZAI01006739">
    <property type="protein sequence ID" value="VDO96580.1"/>
    <property type="molecule type" value="Genomic_DNA"/>
</dbReference>
<protein>
    <submittedName>
        <fullName evidence="1">Uncharacterized protein</fullName>
    </submittedName>
</protein>
<dbReference type="AlphaFoldDB" id="A0A183M6L4"/>
<evidence type="ECO:0000313" key="2">
    <source>
        <dbReference type="Proteomes" id="UP000277204"/>
    </source>
</evidence>
<reference evidence="1 2" key="1">
    <citation type="submission" date="2018-11" db="EMBL/GenBank/DDBJ databases">
        <authorList>
            <consortium name="Pathogen Informatics"/>
        </authorList>
    </citation>
    <scope>NUCLEOTIDE SEQUENCE [LARGE SCALE GENOMIC DNA]</scope>
    <source>
        <strain evidence="1 2">Zambia</strain>
    </source>
</reference>
<gene>
    <name evidence="1" type="ORF">SMRZ_LOCUS11689</name>
</gene>
<sequence>MKTSTSERMHRRRHIGWMQLDLTYDLFLLSHTHQQIQVNINSVAAVSASVDLNVHNGKRMIFKYNTMRTD</sequence>
<evidence type="ECO:0000313" key="1">
    <source>
        <dbReference type="EMBL" id="VDO96580.1"/>
    </source>
</evidence>
<keyword evidence="2" id="KW-1185">Reference proteome</keyword>